<evidence type="ECO:0000313" key="2">
    <source>
        <dbReference type="EMBL" id="KAF2547831.1"/>
    </source>
</evidence>
<name>A0A8S9GN05_BRACR</name>
<dbReference type="AlphaFoldDB" id="A0A8S9GN05"/>
<feature type="region of interest" description="Disordered" evidence="1">
    <location>
        <begin position="55"/>
        <end position="79"/>
    </location>
</feature>
<sequence length="95" mass="10503">MDKIFKTKYPKKNTSANLLVFRHRTSAWIAILLDGGSWGPYAYFQVLEAARSQAQAAENGAAQGGNGEEENSGFMGLHLVDNPSMRREEDVEAEI</sequence>
<gene>
    <name evidence="2" type="ORF">F2Q70_00024107</name>
</gene>
<reference evidence="2" key="1">
    <citation type="submission" date="2019-12" db="EMBL/GenBank/DDBJ databases">
        <title>Genome sequencing and annotation of Brassica cretica.</title>
        <authorList>
            <person name="Studholme D.J."/>
            <person name="Sarris P.F."/>
        </authorList>
    </citation>
    <scope>NUCLEOTIDE SEQUENCE</scope>
    <source>
        <strain evidence="2">PFS-102/07</strain>
        <tissue evidence="2">Leaf</tissue>
    </source>
</reference>
<proteinExistence type="predicted"/>
<accession>A0A8S9GN05</accession>
<evidence type="ECO:0000256" key="1">
    <source>
        <dbReference type="SAM" id="MobiDB-lite"/>
    </source>
</evidence>
<comment type="caution">
    <text evidence="2">The sequence shown here is derived from an EMBL/GenBank/DDBJ whole genome shotgun (WGS) entry which is preliminary data.</text>
</comment>
<dbReference type="EMBL" id="QGKY02001925">
    <property type="protein sequence ID" value="KAF2547831.1"/>
    <property type="molecule type" value="Genomic_DNA"/>
</dbReference>
<protein>
    <submittedName>
        <fullName evidence="2">Uncharacterized protein</fullName>
    </submittedName>
</protein>
<organism evidence="2">
    <name type="scientific">Brassica cretica</name>
    <name type="common">Mustard</name>
    <dbReference type="NCBI Taxonomy" id="69181"/>
    <lineage>
        <taxon>Eukaryota</taxon>
        <taxon>Viridiplantae</taxon>
        <taxon>Streptophyta</taxon>
        <taxon>Embryophyta</taxon>
        <taxon>Tracheophyta</taxon>
        <taxon>Spermatophyta</taxon>
        <taxon>Magnoliopsida</taxon>
        <taxon>eudicotyledons</taxon>
        <taxon>Gunneridae</taxon>
        <taxon>Pentapetalae</taxon>
        <taxon>rosids</taxon>
        <taxon>malvids</taxon>
        <taxon>Brassicales</taxon>
        <taxon>Brassicaceae</taxon>
        <taxon>Brassiceae</taxon>
        <taxon>Brassica</taxon>
    </lineage>
</organism>